<sequence>MHALSLLALLLPLVAAKSHKLCTCRTYTAANGWETNPVLARWVCYSHFFGIALWDDKSQRCVARPDGPVDNKIDGDTWEDRCNFYGTQDGYYPIDPKGHPDRSKDPLKVDIALGQCFW</sequence>
<keyword evidence="1" id="KW-0732">Signal</keyword>
<accession>A0A9P7QQ44</accession>
<evidence type="ECO:0008006" key="4">
    <source>
        <dbReference type="Google" id="ProtNLM"/>
    </source>
</evidence>
<evidence type="ECO:0000256" key="1">
    <source>
        <dbReference type="SAM" id="SignalP"/>
    </source>
</evidence>
<gene>
    <name evidence="2" type="ORF">E4U09_003900</name>
</gene>
<dbReference type="EMBL" id="SRRH01000031">
    <property type="protein sequence ID" value="KAG6302055.1"/>
    <property type="molecule type" value="Genomic_DNA"/>
</dbReference>
<reference evidence="2 3" key="1">
    <citation type="journal article" date="2020" name="bioRxiv">
        <title>Whole genome comparisons of ergot fungi reveals the divergence and evolution of species within the genus Claviceps are the result of varying mechanisms driving genome evolution and host range expansion.</title>
        <authorList>
            <person name="Wyka S.A."/>
            <person name="Mondo S.J."/>
            <person name="Liu M."/>
            <person name="Dettman J."/>
            <person name="Nalam V."/>
            <person name="Broders K.D."/>
        </authorList>
    </citation>
    <scope>NUCLEOTIDE SEQUENCE [LARGE SCALE GENOMIC DNA]</scope>
    <source>
        <strain evidence="2 3">Clav52</strain>
    </source>
</reference>
<feature type="signal peptide" evidence="1">
    <location>
        <begin position="1"/>
        <end position="16"/>
    </location>
</feature>
<evidence type="ECO:0000313" key="3">
    <source>
        <dbReference type="Proteomes" id="UP000707071"/>
    </source>
</evidence>
<dbReference type="AlphaFoldDB" id="A0A9P7QQ44"/>
<organism evidence="2 3">
    <name type="scientific">Claviceps aff. purpurea</name>
    <dbReference type="NCBI Taxonomy" id="1967640"/>
    <lineage>
        <taxon>Eukaryota</taxon>
        <taxon>Fungi</taxon>
        <taxon>Dikarya</taxon>
        <taxon>Ascomycota</taxon>
        <taxon>Pezizomycotina</taxon>
        <taxon>Sordariomycetes</taxon>
        <taxon>Hypocreomycetidae</taxon>
        <taxon>Hypocreales</taxon>
        <taxon>Clavicipitaceae</taxon>
        <taxon>Claviceps</taxon>
    </lineage>
</organism>
<keyword evidence="3" id="KW-1185">Reference proteome</keyword>
<protein>
    <recommendedName>
        <fullName evidence="4">Secreted protein</fullName>
    </recommendedName>
</protein>
<comment type="caution">
    <text evidence="2">The sequence shown here is derived from an EMBL/GenBank/DDBJ whole genome shotgun (WGS) entry which is preliminary data.</text>
</comment>
<feature type="chain" id="PRO_5040405814" description="Secreted protein" evidence="1">
    <location>
        <begin position="17"/>
        <end position="118"/>
    </location>
</feature>
<dbReference type="Proteomes" id="UP000707071">
    <property type="component" value="Unassembled WGS sequence"/>
</dbReference>
<proteinExistence type="predicted"/>
<evidence type="ECO:0000313" key="2">
    <source>
        <dbReference type="EMBL" id="KAG6302055.1"/>
    </source>
</evidence>
<name>A0A9P7QQ44_9HYPO</name>